<proteinExistence type="predicted"/>
<gene>
    <name evidence="1" type="ORF">ABG768_028001</name>
</gene>
<comment type="caution">
    <text evidence="1">The sequence shown here is derived from an EMBL/GenBank/DDBJ whole genome shotgun (WGS) entry which is preliminary data.</text>
</comment>
<protein>
    <submittedName>
        <fullName evidence="1">Uncharacterized protein</fullName>
    </submittedName>
</protein>
<evidence type="ECO:0000313" key="1">
    <source>
        <dbReference type="EMBL" id="KAK9969860.1"/>
    </source>
</evidence>
<keyword evidence="2" id="KW-1185">Reference proteome</keyword>
<evidence type="ECO:0000313" key="2">
    <source>
        <dbReference type="Proteomes" id="UP001479290"/>
    </source>
</evidence>
<name>A0AAW2A817_CULAL</name>
<dbReference type="SUPFAM" id="SSF53098">
    <property type="entry name" value="Ribonuclease H-like"/>
    <property type="match status" value="1"/>
</dbReference>
<dbReference type="Proteomes" id="UP001479290">
    <property type="component" value="Unassembled WGS sequence"/>
</dbReference>
<accession>A0AAW2A817</accession>
<organism evidence="1 2">
    <name type="scientific">Culter alburnus</name>
    <name type="common">Topmouth culter</name>
    <dbReference type="NCBI Taxonomy" id="194366"/>
    <lineage>
        <taxon>Eukaryota</taxon>
        <taxon>Metazoa</taxon>
        <taxon>Chordata</taxon>
        <taxon>Craniata</taxon>
        <taxon>Vertebrata</taxon>
        <taxon>Euteleostomi</taxon>
        <taxon>Actinopterygii</taxon>
        <taxon>Neopterygii</taxon>
        <taxon>Teleostei</taxon>
        <taxon>Ostariophysi</taxon>
        <taxon>Cypriniformes</taxon>
        <taxon>Xenocyprididae</taxon>
        <taxon>Xenocypridinae</taxon>
        <taxon>Culter</taxon>
    </lineage>
</organism>
<sequence length="155" mass="17812">MLSRLLEQRWPVTAALSDRAVTLRGKHHYLRPEQWNLIEELFQALEPFDGAMVFLSGQQYVTLSALPQLVQSLKKSIQSSAFETAPVKSYQAHVIEQITTRWQELSVFQPESPNTVLVADALDHRFRKLKFLLVDDVLKNWAAKKKARQPNVSEN</sequence>
<dbReference type="AlphaFoldDB" id="A0AAW2A817"/>
<dbReference type="InterPro" id="IPR012337">
    <property type="entry name" value="RNaseH-like_sf"/>
</dbReference>
<reference evidence="1 2" key="1">
    <citation type="submission" date="2024-05" db="EMBL/GenBank/DDBJ databases">
        <title>A high-quality chromosomal-level genome assembly of Topmouth culter (Culter alburnus).</title>
        <authorList>
            <person name="Zhao H."/>
        </authorList>
    </citation>
    <scope>NUCLEOTIDE SEQUENCE [LARGE SCALE GENOMIC DNA]</scope>
    <source>
        <strain evidence="1">CATC2023</strain>
        <tissue evidence="1">Muscle</tissue>
    </source>
</reference>
<dbReference type="EMBL" id="JAWDJR010000009">
    <property type="protein sequence ID" value="KAK9969860.1"/>
    <property type="molecule type" value="Genomic_DNA"/>
</dbReference>